<dbReference type="GO" id="GO:0016020">
    <property type="term" value="C:membrane"/>
    <property type="evidence" value="ECO:0007669"/>
    <property type="project" value="UniProtKB-SubCell"/>
</dbReference>
<dbReference type="Proteomes" id="UP000663889">
    <property type="component" value="Unassembled WGS sequence"/>
</dbReference>
<dbReference type="EMBL" id="CAJOAX010005076">
    <property type="protein sequence ID" value="CAF3933840.1"/>
    <property type="molecule type" value="Genomic_DNA"/>
</dbReference>
<dbReference type="PANTHER" id="PTHR46641">
    <property type="entry name" value="FMRFAMIDE RECEPTOR-RELATED"/>
    <property type="match status" value="1"/>
</dbReference>
<feature type="transmembrane region" description="Helical" evidence="7">
    <location>
        <begin position="109"/>
        <end position="135"/>
    </location>
</feature>
<dbReference type="Proteomes" id="UP000663836">
    <property type="component" value="Unassembled WGS sequence"/>
</dbReference>
<dbReference type="PROSITE" id="PS50262">
    <property type="entry name" value="G_PROTEIN_RECEP_F1_2"/>
    <property type="match status" value="1"/>
</dbReference>
<evidence type="ECO:0000313" key="9">
    <source>
        <dbReference type="EMBL" id="CAF0964361.1"/>
    </source>
</evidence>
<dbReference type="CDD" id="cd14978">
    <property type="entry name" value="7tmA_FMRFamide_R-like"/>
    <property type="match status" value="1"/>
</dbReference>
<comment type="similarity">
    <text evidence="5">Belongs to the G-protein coupled receptor 1 family.</text>
</comment>
<keyword evidence="5" id="KW-0807">Transducer</keyword>
<evidence type="ECO:0000256" key="3">
    <source>
        <dbReference type="ARBA" id="ARBA00022989"/>
    </source>
</evidence>
<feature type="region of interest" description="Disordered" evidence="6">
    <location>
        <begin position="396"/>
        <end position="431"/>
    </location>
</feature>
<dbReference type="GO" id="GO:0004930">
    <property type="term" value="F:G protein-coupled receptor activity"/>
    <property type="evidence" value="ECO:0007669"/>
    <property type="project" value="UniProtKB-KW"/>
</dbReference>
<dbReference type="AlphaFoldDB" id="A0A814HHR7"/>
<dbReference type="EMBL" id="CAJNOU010005305">
    <property type="protein sequence ID" value="CAF1473694.1"/>
    <property type="molecule type" value="Genomic_DNA"/>
</dbReference>
<accession>A0A814HHR7</accession>
<sequence>MSQNNISSTVQFVDKFNQNNSVVSMLNDSFIRIEITQFIQKVNFWIAIMEILMVICGILGNGLALIVINRRSLRDTSSSVFITYLAIFDILVLVVHVTNIATLHWIQSYILHCFLAYLTDLVTFCSVWIMVIMTLERCVAVHSPFLAKRFCTTERARYSIYILMVFSFILFSSTFPNIYAIDKIQQKCIVRHQYQKIIRIIKPTIFYFVPDILLLANIFVIYELFMAKRQRTKTLMNPENAIHQLNAVSFNRKQRQLTIMLVTVSLSFYFFTTPAIIDYIWQMNPPQHYDLKRLKLRFLMMNLSVFWIQMSSATNFLFYCLAGSKFRATSLETIRDVCDFLQIKSNHRENHLRRRIGRRQNKNNIPLNAYFLRDGRHGRQNNQSRRISASITQTYPYPISNSSKRPSSETIISTQLNSRRTSKGVLNMDEV</sequence>
<evidence type="ECO:0000256" key="5">
    <source>
        <dbReference type="RuleBase" id="RU000688"/>
    </source>
</evidence>
<evidence type="ECO:0000313" key="11">
    <source>
        <dbReference type="EMBL" id="CAF1473694.1"/>
    </source>
</evidence>
<evidence type="ECO:0000313" key="10">
    <source>
        <dbReference type="EMBL" id="CAF1010140.1"/>
    </source>
</evidence>
<evidence type="ECO:0000313" key="13">
    <source>
        <dbReference type="EMBL" id="CAF3997229.1"/>
    </source>
</evidence>
<evidence type="ECO:0000256" key="1">
    <source>
        <dbReference type="ARBA" id="ARBA00004370"/>
    </source>
</evidence>
<name>A0A814HHR7_9BILA</name>
<evidence type="ECO:0000256" key="4">
    <source>
        <dbReference type="ARBA" id="ARBA00023136"/>
    </source>
</evidence>
<feature type="compositionally biased region" description="Polar residues" evidence="6">
    <location>
        <begin position="396"/>
        <end position="419"/>
    </location>
</feature>
<feature type="transmembrane region" description="Helical" evidence="7">
    <location>
        <begin position="44"/>
        <end position="68"/>
    </location>
</feature>
<feature type="transmembrane region" description="Helical" evidence="7">
    <location>
        <begin position="301"/>
        <end position="322"/>
    </location>
</feature>
<dbReference type="EMBL" id="CAJNOO010000509">
    <property type="protein sequence ID" value="CAF0964361.1"/>
    <property type="molecule type" value="Genomic_DNA"/>
</dbReference>
<dbReference type="Proteomes" id="UP000663823">
    <property type="component" value="Unassembled WGS sequence"/>
</dbReference>
<feature type="domain" description="G-protein coupled receptors family 1 profile" evidence="8">
    <location>
        <begin position="60"/>
        <end position="319"/>
    </location>
</feature>
<comment type="caution">
    <text evidence="10">The sequence shown here is derived from an EMBL/GenBank/DDBJ whole genome shotgun (WGS) entry which is preliminary data.</text>
</comment>
<reference evidence="10" key="1">
    <citation type="submission" date="2021-02" db="EMBL/GenBank/DDBJ databases">
        <authorList>
            <person name="Nowell W R."/>
        </authorList>
    </citation>
    <scope>NUCLEOTIDE SEQUENCE</scope>
</reference>
<feature type="transmembrane region" description="Helical" evidence="7">
    <location>
        <begin position="205"/>
        <end position="225"/>
    </location>
</feature>
<organism evidence="10 14">
    <name type="scientific">Rotaria sordida</name>
    <dbReference type="NCBI Taxonomy" id="392033"/>
    <lineage>
        <taxon>Eukaryota</taxon>
        <taxon>Metazoa</taxon>
        <taxon>Spiralia</taxon>
        <taxon>Gnathifera</taxon>
        <taxon>Rotifera</taxon>
        <taxon>Eurotatoria</taxon>
        <taxon>Bdelloidea</taxon>
        <taxon>Philodinida</taxon>
        <taxon>Philodinidae</taxon>
        <taxon>Rotaria</taxon>
    </lineage>
</organism>
<evidence type="ECO:0000256" key="6">
    <source>
        <dbReference type="SAM" id="MobiDB-lite"/>
    </source>
</evidence>
<dbReference type="Proteomes" id="UP000663864">
    <property type="component" value="Unassembled WGS sequence"/>
</dbReference>
<dbReference type="EMBL" id="CAJNOT010000523">
    <property type="protein sequence ID" value="CAF1010140.1"/>
    <property type="molecule type" value="Genomic_DNA"/>
</dbReference>
<keyword evidence="5" id="KW-0675">Receptor</keyword>
<dbReference type="OrthoDB" id="9990906at2759"/>
<keyword evidence="4 7" id="KW-0472">Membrane</keyword>
<feature type="transmembrane region" description="Helical" evidence="7">
    <location>
        <begin position="156"/>
        <end position="175"/>
    </location>
</feature>
<dbReference type="Pfam" id="PF00001">
    <property type="entry name" value="7tm_1"/>
    <property type="match status" value="1"/>
</dbReference>
<dbReference type="Gene3D" id="1.20.1070.10">
    <property type="entry name" value="Rhodopsin 7-helix transmembrane proteins"/>
    <property type="match status" value="1"/>
</dbReference>
<dbReference type="PANTHER" id="PTHR46641:SF18">
    <property type="entry name" value="G-PROTEIN COUPLED RECEPTORS FAMILY 1 PROFILE DOMAIN-CONTAINING PROTEIN"/>
    <property type="match status" value="1"/>
</dbReference>
<dbReference type="SUPFAM" id="SSF81321">
    <property type="entry name" value="Family A G protein-coupled receptor-like"/>
    <property type="match status" value="1"/>
</dbReference>
<evidence type="ECO:0000256" key="2">
    <source>
        <dbReference type="ARBA" id="ARBA00022692"/>
    </source>
</evidence>
<feature type="transmembrane region" description="Helical" evidence="7">
    <location>
        <begin position="80"/>
        <end position="103"/>
    </location>
</feature>
<keyword evidence="3 7" id="KW-1133">Transmembrane helix</keyword>
<dbReference type="EMBL" id="CAJOBD010004503">
    <property type="protein sequence ID" value="CAF3997229.1"/>
    <property type="molecule type" value="Genomic_DNA"/>
</dbReference>
<keyword evidence="2 5" id="KW-0812">Transmembrane</keyword>
<evidence type="ECO:0000313" key="12">
    <source>
        <dbReference type="EMBL" id="CAF3933840.1"/>
    </source>
</evidence>
<gene>
    <name evidence="13" type="ORF">JBS370_LOCUS26067</name>
    <name evidence="12" type="ORF">OTI717_LOCUS25492</name>
    <name evidence="9" type="ORF">RFH988_LOCUS12291</name>
    <name evidence="11" type="ORF">SEV965_LOCUS34768</name>
    <name evidence="10" type="ORF">ZHD862_LOCUS12993</name>
</gene>
<dbReference type="InterPro" id="IPR000276">
    <property type="entry name" value="GPCR_Rhodpsn"/>
</dbReference>
<dbReference type="InterPro" id="IPR052954">
    <property type="entry name" value="GPCR-Ligand_Int"/>
</dbReference>
<keyword evidence="5" id="KW-0297">G-protein coupled receptor</keyword>
<protein>
    <recommendedName>
        <fullName evidence="8">G-protein coupled receptors family 1 profile domain-containing protein</fullName>
    </recommendedName>
</protein>
<evidence type="ECO:0000313" key="14">
    <source>
        <dbReference type="Proteomes" id="UP000663864"/>
    </source>
</evidence>
<dbReference type="Proteomes" id="UP000663882">
    <property type="component" value="Unassembled WGS sequence"/>
</dbReference>
<evidence type="ECO:0000256" key="7">
    <source>
        <dbReference type="SAM" id="Phobius"/>
    </source>
</evidence>
<dbReference type="InterPro" id="IPR017452">
    <property type="entry name" value="GPCR_Rhodpsn_7TM"/>
</dbReference>
<comment type="subcellular location">
    <subcellularLocation>
        <location evidence="1">Membrane</location>
    </subcellularLocation>
</comment>
<proteinExistence type="inferred from homology"/>
<feature type="transmembrane region" description="Helical" evidence="7">
    <location>
        <begin position="259"/>
        <end position="281"/>
    </location>
</feature>
<dbReference type="PRINTS" id="PR00237">
    <property type="entry name" value="GPCRRHODOPSN"/>
</dbReference>
<evidence type="ECO:0000259" key="8">
    <source>
        <dbReference type="PROSITE" id="PS50262"/>
    </source>
</evidence>
<dbReference type="PROSITE" id="PS00237">
    <property type="entry name" value="G_PROTEIN_RECEP_F1_1"/>
    <property type="match status" value="1"/>
</dbReference>